<evidence type="ECO:0000256" key="1">
    <source>
        <dbReference type="SAM" id="MobiDB-lite"/>
    </source>
</evidence>
<reference evidence="2 3" key="1">
    <citation type="journal article" date="2024" name="G3 (Bethesda)">
        <title>Genome assembly of Hibiscus sabdariffa L. provides insights into metabolisms of medicinal natural products.</title>
        <authorList>
            <person name="Kim T."/>
        </authorList>
    </citation>
    <scope>NUCLEOTIDE SEQUENCE [LARGE SCALE GENOMIC DNA]</scope>
    <source>
        <strain evidence="2">TK-2024</strain>
        <tissue evidence="2">Old leaves</tissue>
    </source>
</reference>
<proteinExistence type="predicted"/>
<feature type="region of interest" description="Disordered" evidence="1">
    <location>
        <begin position="1"/>
        <end position="27"/>
    </location>
</feature>
<organism evidence="2 3">
    <name type="scientific">Hibiscus sabdariffa</name>
    <name type="common">roselle</name>
    <dbReference type="NCBI Taxonomy" id="183260"/>
    <lineage>
        <taxon>Eukaryota</taxon>
        <taxon>Viridiplantae</taxon>
        <taxon>Streptophyta</taxon>
        <taxon>Embryophyta</taxon>
        <taxon>Tracheophyta</taxon>
        <taxon>Spermatophyta</taxon>
        <taxon>Magnoliopsida</taxon>
        <taxon>eudicotyledons</taxon>
        <taxon>Gunneridae</taxon>
        <taxon>Pentapetalae</taxon>
        <taxon>rosids</taxon>
        <taxon>malvids</taxon>
        <taxon>Malvales</taxon>
        <taxon>Malvaceae</taxon>
        <taxon>Malvoideae</taxon>
        <taxon>Hibiscus</taxon>
    </lineage>
</organism>
<dbReference type="Proteomes" id="UP001396334">
    <property type="component" value="Unassembled WGS sequence"/>
</dbReference>
<sequence>MLRPTSSVSSESLSHDGKGKKNITLERKPDIEPEALHWCPKPVTREIPLLHGEGITMRCHKVLRKALRDL</sequence>
<dbReference type="EMBL" id="JBBPBN010000001">
    <property type="protein sequence ID" value="KAK9046054.1"/>
    <property type="molecule type" value="Genomic_DNA"/>
</dbReference>
<keyword evidence="3" id="KW-1185">Reference proteome</keyword>
<protein>
    <submittedName>
        <fullName evidence="2">Uncharacterized protein</fullName>
    </submittedName>
</protein>
<name>A0ABR2U9E6_9ROSI</name>
<evidence type="ECO:0000313" key="3">
    <source>
        <dbReference type="Proteomes" id="UP001396334"/>
    </source>
</evidence>
<gene>
    <name evidence="2" type="ORF">V6N11_051956</name>
</gene>
<accession>A0ABR2U9E6</accession>
<evidence type="ECO:0000313" key="2">
    <source>
        <dbReference type="EMBL" id="KAK9046054.1"/>
    </source>
</evidence>
<feature type="compositionally biased region" description="Polar residues" evidence="1">
    <location>
        <begin position="1"/>
        <end position="12"/>
    </location>
</feature>
<comment type="caution">
    <text evidence="2">The sequence shown here is derived from an EMBL/GenBank/DDBJ whole genome shotgun (WGS) entry which is preliminary data.</text>
</comment>
<feature type="compositionally biased region" description="Basic and acidic residues" evidence="1">
    <location>
        <begin position="13"/>
        <end position="27"/>
    </location>
</feature>